<protein>
    <recommendedName>
        <fullName evidence="4">DUF3923 family protein</fullName>
    </recommendedName>
</protein>
<dbReference type="EMBL" id="MYFM01000005">
    <property type="protein sequence ID" value="OVE97217.1"/>
    <property type="molecule type" value="Genomic_DNA"/>
</dbReference>
<feature type="transmembrane region" description="Helical" evidence="1">
    <location>
        <begin position="44"/>
        <end position="64"/>
    </location>
</feature>
<reference evidence="2 3" key="1">
    <citation type="submission" date="2017-03" db="EMBL/GenBank/DDBJ databases">
        <title>Genome sequence of Lactobacillus bobalius KACC 16343.</title>
        <authorList>
            <person name="Chun J."/>
        </authorList>
    </citation>
    <scope>NUCLEOTIDE SEQUENCE [LARGE SCALE GENOMIC DNA]</scope>
    <source>
        <strain evidence="2 3">KACC 16343</strain>
    </source>
</reference>
<dbReference type="AlphaFoldDB" id="A0A202F9U9"/>
<evidence type="ECO:0008006" key="4">
    <source>
        <dbReference type="Google" id="ProtNLM"/>
    </source>
</evidence>
<evidence type="ECO:0000256" key="1">
    <source>
        <dbReference type="SAM" id="Phobius"/>
    </source>
</evidence>
<accession>A0A202F9U9</accession>
<gene>
    <name evidence="2" type="ORF">LKACC16343_01707</name>
</gene>
<sequence length="69" mass="8092">MRKYTSILTTVLWALIIAYAIKNVAINHGVYNFDISLNFKDPFGWLFSITLLVTAFDYICYHLIYPKKK</sequence>
<keyword evidence="1" id="KW-1133">Transmembrane helix</keyword>
<organism evidence="2 3">
    <name type="scientific">Companilactobacillus bobalius</name>
    <dbReference type="NCBI Taxonomy" id="2801451"/>
    <lineage>
        <taxon>Bacteria</taxon>
        <taxon>Bacillati</taxon>
        <taxon>Bacillota</taxon>
        <taxon>Bacilli</taxon>
        <taxon>Lactobacillales</taxon>
        <taxon>Lactobacillaceae</taxon>
        <taxon>Companilactobacillus</taxon>
    </lineage>
</organism>
<dbReference type="RefSeq" id="WP_025085587.1">
    <property type="nucleotide sequence ID" value="NZ_LNUA01000059.1"/>
</dbReference>
<evidence type="ECO:0000313" key="2">
    <source>
        <dbReference type="EMBL" id="OVE97217.1"/>
    </source>
</evidence>
<dbReference type="Proteomes" id="UP000196232">
    <property type="component" value="Unassembled WGS sequence"/>
</dbReference>
<evidence type="ECO:0000313" key="3">
    <source>
        <dbReference type="Proteomes" id="UP000196232"/>
    </source>
</evidence>
<keyword evidence="1" id="KW-0812">Transmembrane</keyword>
<dbReference type="GeneID" id="96668787"/>
<comment type="caution">
    <text evidence="2">The sequence shown here is derived from an EMBL/GenBank/DDBJ whole genome shotgun (WGS) entry which is preliminary data.</text>
</comment>
<proteinExistence type="predicted"/>
<keyword evidence="1" id="KW-0472">Membrane</keyword>
<name>A0A202F9U9_9LACO</name>